<dbReference type="EMBL" id="JTDI01000027">
    <property type="protein sequence ID" value="KHK88135.1"/>
    <property type="molecule type" value="Genomic_DNA"/>
</dbReference>
<evidence type="ECO:0008006" key="3">
    <source>
        <dbReference type="Google" id="ProtNLM"/>
    </source>
</evidence>
<name>A0A0B1ZG67_9SPHN</name>
<protein>
    <recommendedName>
        <fullName evidence="3">Aminoglycoside phosphotransferase</fullName>
    </recommendedName>
</protein>
<sequence length="86" mass="9468">VQAVSNSPDAPDRHELADAWSQATGRDHLDLPWFMVFSAWRLAAIVEGAWKLHVEGVVSSEYARGLEQDVPNLLEEAAALIEGPCR</sequence>
<comment type="caution">
    <text evidence="1">The sequence shown here is derived from an EMBL/GenBank/DDBJ whole genome shotgun (WGS) entry which is preliminary data.</text>
</comment>
<dbReference type="RefSeq" id="WP_039290691.1">
    <property type="nucleotide sequence ID" value="NZ_JTDI01000027.1"/>
</dbReference>
<dbReference type="Gene3D" id="3.90.1200.10">
    <property type="match status" value="1"/>
</dbReference>
<gene>
    <name evidence="1" type="ORF">LK12_23340</name>
</gene>
<dbReference type="AlphaFoldDB" id="A0A0B1ZG67"/>
<reference evidence="1 2" key="1">
    <citation type="submission" date="2014-10" db="EMBL/GenBank/DDBJ databases">
        <title>Genome sequence of Novosphingobium malaysiense MUSC 273(T).</title>
        <authorList>
            <person name="Lee L.-H."/>
        </authorList>
    </citation>
    <scope>NUCLEOTIDE SEQUENCE [LARGE SCALE GENOMIC DNA]</scope>
    <source>
        <strain evidence="1 2">MUSC 273</strain>
    </source>
</reference>
<organism evidence="1 2">
    <name type="scientific">Novosphingobium malaysiense</name>
    <dbReference type="NCBI Taxonomy" id="1348853"/>
    <lineage>
        <taxon>Bacteria</taxon>
        <taxon>Pseudomonadati</taxon>
        <taxon>Pseudomonadota</taxon>
        <taxon>Alphaproteobacteria</taxon>
        <taxon>Sphingomonadales</taxon>
        <taxon>Sphingomonadaceae</taxon>
        <taxon>Novosphingobium</taxon>
    </lineage>
</organism>
<proteinExistence type="predicted"/>
<accession>A0A0B1ZG67</accession>
<keyword evidence="2" id="KW-1185">Reference proteome</keyword>
<feature type="non-terminal residue" evidence="1">
    <location>
        <position position="1"/>
    </location>
</feature>
<evidence type="ECO:0000313" key="1">
    <source>
        <dbReference type="EMBL" id="KHK88135.1"/>
    </source>
</evidence>
<dbReference type="STRING" id="1348853.LK12_23340"/>
<evidence type="ECO:0000313" key="2">
    <source>
        <dbReference type="Proteomes" id="UP000031057"/>
    </source>
</evidence>
<dbReference type="Proteomes" id="UP000031057">
    <property type="component" value="Unassembled WGS sequence"/>
</dbReference>